<gene>
    <name evidence="1" type="ORF">SAMN04488072_105146</name>
</gene>
<accession>A0A1I0XKI7</accession>
<dbReference type="AlphaFoldDB" id="A0A1I0XKI7"/>
<sequence length="78" mass="9004">MNGHSRFLNPCMLGMINSFGASMLKKAFEKWKTFGFKNADDYILRLQHVFRDESSLGGKYRKIRGYSLALLALNHFTN</sequence>
<organism evidence="1 2">
    <name type="scientific">Lentibacillus halodurans</name>
    <dbReference type="NCBI Taxonomy" id="237679"/>
    <lineage>
        <taxon>Bacteria</taxon>
        <taxon>Bacillati</taxon>
        <taxon>Bacillota</taxon>
        <taxon>Bacilli</taxon>
        <taxon>Bacillales</taxon>
        <taxon>Bacillaceae</taxon>
        <taxon>Lentibacillus</taxon>
    </lineage>
</organism>
<reference evidence="1 2" key="1">
    <citation type="submission" date="2016-10" db="EMBL/GenBank/DDBJ databases">
        <authorList>
            <person name="de Groot N.N."/>
        </authorList>
    </citation>
    <scope>NUCLEOTIDE SEQUENCE [LARGE SCALE GENOMIC DNA]</scope>
    <source>
        <strain evidence="1 2">CGMCC 1.3702</strain>
    </source>
</reference>
<dbReference type="EMBL" id="FOJW01000005">
    <property type="protein sequence ID" value="SFB01522.1"/>
    <property type="molecule type" value="Genomic_DNA"/>
</dbReference>
<dbReference type="Proteomes" id="UP000198642">
    <property type="component" value="Unassembled WGS sequence"/>
</dbReference>
<evidence type="ECO:0000313" key="2">
    <source>
        <dbReference type="Proteomes" id="UP000198642"/>
    </source>
</evidence>
<protein>
    <submittedName>
        <fullName evidence="1">Uncharacterized protein</fullName>
    </submittedName>
</protein>
<name>A0A1I0XKI7_9BACI</name>
<keyword evidence="2" id="KW-1185">Reference proteome</keyword>
<dbReference type="STRING" id="237679.SAMN04488072_105146"/>
<evidence type="ECO:0000313" key="1">
    <source>
        <dbReference type="EMBL" id="SFB01522.1"/>
    </source>
</evidence>
<proteinExistence type="predicted"/>